<dbReference type="InterPro" id="IPR027417">
    <property type="entry name" value="P-loop_NTPase"/>
</dbReference>
<keyword evidence="6" id="KW-0067">ATP-binding</keyword>
<dbReference type="InterPro" id="IPR050445">
    <property type="entry name" value="Bact_polysacc_biosynth/exp"/>
</dbReference>
<sequence length="238" mass="26248">MIKMDKERRERIQSRDVELITNYSSKSPLAEAYRTLRTNIEFLSPDDPLETMVITSSVPQEGKSITIANLAVSMAENGQQVIVIDADMRKPMQHRIFEITNFGGLSDLLTGELNFAEGLQKTNIEGISLISGGNVPPNPAELLGSQKMEEVIKQAENKADIVLIDSPPVIAVTDSRLLANKVDGVMLVVAAQETDEEALAKSQQMLEKVQANVIGTVLTKYPAEESNSYYSGYYNYYG</sequence>
<reference evidence="10 11" key="1">
    <citation type="journal article" date="2010" name="Stand. Genomic Sci.">
        <title>Complete genome sequence of Acetohalobium arabaticum type strain (Z-7288).</title>
        <authorList>
            <person name="Sikorski J."/>
            <person name="Lapidus A."/>
            <person name="Chertkov O."/>
            <person name="Lucas S."/>
            <person name="Copeland A."/>
            <person name="Glavina Del Rio T."/>
            <person name="Nolan M."/>
            <person name="Tice H."/>
            <person name="Cheng J.F."/>
            <person name="Han C."/>
            <person name="Brambilla E."/>
            <person name="Pitluck S."/>
            <person name="Liolios K."/>
            <person name="Ivanova N."/>
            <person name="Mavromatis K."/>
            <person name="Mikhailova N."/>
            <person name="Pati A."/>
            <person name="Bruce D."/>
            <person name="Detter C."/>
            <person name="Tapia R."/>
            <person name="Goodwin L."/>
            <person name="Chen A."/>
            <person name="Palaniappan K."/>
            <person name="Land M."/>
            <person name="Hauser L."/>
            <person name="Chang Y.J."/>
            <person name="Jeffries C.D."/>
            <person name="Rohde M."/>
            <person name="Goker M."/>
            <person name="Spring S."/>
            <person name="Woyke T."/>
            <person name="Bristow J."/>
            <person name="Eisen J.A."/>
            <person name="Markowitz V."/>
            <person name="Hugenholtz P."/>
            <person name="Kyrpides N.C."/>
            <person name="Klenk H.P."/>
        </authorList>
    </citation>
    <scope>NUCLEOTIDE SEQUENCE [LARGE SCALE GENOMIC DNA]</scope>
    <source>
        <strain evidence="11">ATCC 49924 / DSM 5501 / Z-7288</strain>
    </source>
</reference>
<evidence type="ECO:0000256" key="2">
    <source>
        <dbReference type="ARBA" id="ARBA00011903"/>
    </source>
</evidence>
<dbReference type="NCBIfam" id="TIGR01007">
    <property type="entry name" value="eps_fam"/>
    <property type="match status" value="1"/>
</dbReference>
<dbReference type="PANTHER" id="PTHR32309">
    <property type="entry name" value="TYROSINE-PROTEIN KINASE"/>
    <property type="match status" value="1"/>
</dbReference>
<dbReference type="SUPFAM" id="SSF52540">
    <property type="entry name" value="P-loop containing nucleoside triphosphate hydrolases"/>
    <property type="match status" value="1"/>
</dbReference>
<keyword evidence="5" id="KW-0418">Kinase</keyword>
<dbReference type="GO" id="GO:0042802">
    <property type="term" value="F:identical protein binding"/>
    <property type="evidence" value="ECO:0007669"/>
    <property type="project" value="UniProtKB-ARBA"/>
</dbReference>
<comment type="similarity">
    <text evidence="1">Belongs to the CpsD/CapB family.</text>
</comment>
<dbReference type="Gene3D" id="3.40.50.300">
    <property type="entry name" value="P-loop containing nucleotide triphosphate hydrolases"/>
    <property type="match status" value="1"/>
</dbReference>
<dbReference type="GO" id="GO:0005524">
    <property type="term" value="F:ATP binding"/>
    <property type="evidence" value="ECO:0007669"/>
    <property type="project" value="UniProtKB-KW"/>
</dbReference>
<proteinExistence type="inferred from homology"/>
<evidence type="ECO:0000256" key="1">
    <source>
        <dbReference type="ARBA" id="ARBA00007316"/>
    </source>
</evidence>
<evidence type="ECO:0000256" key="3">
    <source>
        <dbReference type="ARBA" id="ARBA00022679"/>
    </source>
</evidence>
<dbReference type="KEGG" id="aar:Acear_2138"/>
<dbReference type="GO" id="GO:0004715">
    <property type="term" value="F:non-membrane spanning protein tyrosine kinase activity"/>
    <property type="evidence" value="ECO:0007669"/>
    <property type="project" value="UniProtKB-EC"/>
</dbReference>
<dbReference type="InterPro" id="IPR025669">
    <property type="entry name" value="AAA_dom"/>
</dbReference>
<evidence type="ECO:0000256" key="5">
    <source>
        <dbReference type="ARBA" id="ARBA00022777"/>
    </source>
</evidence>
<dbReference type="Proteomes" id="UP000001661">
    <property type="component" value="Chromosome"/>
</dbReference>
<dbReference type="STRING" id="574087.Acear_2138"/>
<keyword evidence="4" id="KW-0547">Nucleotide-binding</keyword>
<dbReference type="GO" id="GO:0005886">
    <property type="term" value="C:plasma membrane"/>
    <property type="evidence" value="ECO:0007669"/>
    <property type="project" value="TreeGrafter"/>
</dbReference>
<dbReference type="FunFam" id="3.40.50.300:FF:000527">
    <property type="entry name" value="Tyrosine-protein kinase etk"/>
    <property type="match status" value="1"/>
</dbReference>
<evidence type="ECO:0000313" key="11">
    <source>
        <dbReference type="Proteomes" id="UP000001661"/>
    </source>
</evidence>
<dbReference type="AlphaFoldDB" id="D9QTC6"/>
<evidence type="ECO:0000259" key="9">
    <source>
        <dbReference type="Pfam" id="PF13614"/>
    </source>
</evidence>
<evidence type="ECO:0000256" key="7">
    <source>
        <dbReference type="ARBA" id="ARBA00023137"/>
    </source>
</evidence>
<evidence type="ECO:0000313" key="10">
    <source>
        <dbReference type="EMBL" id="ADL13626.1"/>
    </source>
</evidence>
<dbReference type="HOGENOM" id="CLU_052027_2_1_9"/>
<name>D9QTC6_ACEAZ</name>
<protein>
    <recommendedName>
        <fullName evidence="2">non-specific protein-tyrosine kinase</fullName>
        <ecNumber evidence="2">2.7.10.2</ecNumber>
    </recommendedName>
</protein>
<dbReference type="Pfam" id="PF13614">
    <property type="entry name" value="AAA_31"/>
    <property type="match status" value="1"/>
</dbReference>
<dbReference type="CDD" id="cd05387">
    <property type="entry name" value="BY-kinase"/>
    <property type="match status" value="1"/>
</dbReference>
<evidence type="ECO:0000256" key="6">
    <source>
        <dbReference type="ARBA" id="ARBA00022840"/>
    </source>
</evidence>
<feature type="domain" description="AAA" evidence="9">
    <location>
        <begin position="62"/>
        <end position="211"/>
    </location>
</feature>
<comment type="catalytic activity">
    <reaction evidence="8">
        <text>L-tyrosyl-[protein] + ATP = O-phospho-L-tyrosyl-[protein] + ADP + H(+)</text>
        <dbReference type="Rhea" id="RHEA:10596"/>
        <dbReference type="Rhea" id="RHEA-COMP:10136"/>
        <dbReference type="Rhea" id="RHEA-COMP:20101"/>
        <dbReference type="ChEBI" id="CHEBI:15378"/>
        <dbReference type="ChEBI" id="CHEBI:30616"/>
        <dbReference type="ChEBI" id="CHEBI:46858"/>
        <dbReference type="ChEBI" id="CHEBI:61978"/>
        <dbReference type="ChEBI" id="CHEBI:456216"/>
        <dbReference type="EC" id="2.7.10.2"/>
    </reaction>
</comment>
<dbReference type="eggNOG" id="COG0489">
    <property type="taxonomic scope" value="Bacteria"/>
</dbReference>
<evidence type="ECO:0000256" key="8">
    <source>
        <dbReference type="ARBA" id="ARBA00051245"/>
    </source>
</evidence>
<keyword evidence="3 10" id="KW-0808">Transferase</keyword>
<keyword evidence="7" id="KW-0829">Tyrosine-protein kinase</keyword>
<dbReference type="PANTHER" id="PTHR32309:SF13">
    <property type="entry name" value="FERRIC ENTEROBACTIN TRANSPORT PROTEIN FEPE"/>
    <property type="match status" value="1"/>
</dbReference>
<accession>D9QTC6</accession>
<dbReference type="InterPro" id="IPR005702">
    <property type="entry name" value="Wzc-like_C"/>
</dbReference>
<dbReference type="EC" id="2.7.10.2" evidence="2"/>
<gene>
    <name evidence="10" type="ordered locus">Acear_2138</name>
</gene>
<keyword evidence="11" id="KW-1185">Reference proteome</keyword>
<evidence type="ECO:0000256" key="4">
    <source>
        <dbReference type="ARBA" id="ARBA00022741"/>
    </source>
</evidence>
<organism evidence="10 11">
    <name type="scientific">Acetohalobium arabaticum (strain ATCC 49924 / DSM 5501 / Z-7288)</name>
    <dbReference type="NCBI Taxonomy" id="574087"/>
    <lineage>
        <taxon>Bacteria</taxon>
        <taxon>Bacillati</taxon>
        <taxon>Bacillota</taxon>
        <taxon>Clostridia</taxon>
        <taxon>Halanaerobiales</taxon>
        <taxon>Halobacteroidaceae</taxon>
        <taxon>Acetohalobium</taxon>
    </lineage>
</organism>
<dbReference type="EMBL" id="CP002105">
    <property type="protein sequence ID" value="ADL13626.1"/>
    <property type="molecule type" value="Genomic_DNA"/>
</dbReference>